<evidence type="ECO:0000313" key="3">
    <source>
        <dbReference type="Proteomes" id="UP000219050"/>
    </source>
</evidence>
<dbReference type="KEGG" id="cmag:CBW24_01520"/>
<evidence type="ECO:0000313" key="2">
    <source>
        <dbReference type="EMBL" id="ATI40818.1"/>
    </source>
</evidence>
<keyword evidence="1" id="KW-0732">Signal</keyword>
<dbReference type="OrthoDB" id="7791409at2"/>
<keyword evidence="3" id="KW-1185">Reference proteome</keyword>
<dbReference type="EMBL" id="CP021404">
    <property type="protein sequence ID" value="ATI40818.1"/>
    <property type="molecule type" value="Genomic_DNA"/>
</dbReference>
<protein>
    <recommendedName>
        <fullName evidence="4">DUF2125 domain-containing protein</fullName>
    </recommendedName>
</protein>
<dbReference type="RefSeq" id="WP_097372455.1">
    <property type="nucleotide sequence ID" value="NZ_CP021404.1"/>
</dbReference>
<sequence length="518" mass="53568">MPRPRSAPALSRRWGLICGGCLLLSPGTALALTADEAWNGWRDAAARSGVIIDVENERRSSGRLALYGVNYLLTSEELTVRSALGDITLVETGDGSVRFELPPDYIVLVGGPVESGGRFDAMLEVTAPDMMLEARDAEPTDAGASQPGSVAYTYAAPQVDMALTRLVVDGAPMDGSLSTGLRGLSGTHSIGAGAEAVVSSTLNAGQALLDMDFANPDGPGRIRMALSVADVASTSLTTGEGAAEADLSSMLAAGFATEGSVLHGPATFEIGMTGAEQFDMSGSARAGGLSLALNREALDYRAQQSDLAVTFSGSQMPLPEVSVGFAELDTTVAMPLTPTETPQPVQLTTALRGLTVSNGVWNLFDPGEVLPREPATVALSLSGAARWLVDMFDSAAVADAGEASEMPAEIERLSIDELLVDAIGATLSGAGAFTFDSDDMESFPGMPAPEGTLNLSLIGGNALLDNLTLMGFVPADQAMGIRLMTGMFTRPGDGPDALVSEITINEQGHVLANGQRIK</sequence>
<accession>A0A291LWE9</accession>
<proteinExistence type="predicted"/>
<dbReference type="Proteomes" id="UP000219050">
    <property type="component" value="Chromosome"/>
</dbReference>
<feature type="chain" id="PRO_5013353208" description="DUF2125 domain-containing protein" evidence="1">
    <location>
        <begin position="32"/>
        <end position="518"/>
    </location>
</feature>
<gene>
    <name evidence="2" type="ORF">CBW24_01520</name>
</gene>
<evidence type="ECO:0000256" key="1">
    <source>
        <dbReference type="SAM" id="SignalP"/>
    </source>
</evidence>
<organism evidence="2 3">
    <name type="scientific">Pacificitalea manganoxidans</name>
    <dbReference type="NCBI Taxonomy" id="1411902"/>
    <lineage>
        <taxon>Bacteria</taxon>
        <taxon>Pseudomonadati</taxon>
        <taxon>Pseudomonadota</taxon>
        <taxon>Alphaproteobacteria</taxon>
        <taxon>Rhodobacterales</taxon>
        <taxon>Paracoccaceae</taxon>
        <taxon>Pacificitalea</taxon>
    </lineage>
</organism>
<name>A0A291LWE9_9RHOB</name>
<dbReference type="AlphaFoldDB" id="A0A291LWE9"/>
<evidence type="ECO:0008006" key="4">
    <source>
        <dbReference type="Google" id="ProtNLM"/>
    </source>
</evidence>
<feature type="signal peptide" evidence="1">
    <location>
        <begin position="1"/>
        <end position="31"/>
    </location>
</feature>
<reference evidence="2 3" key="1">
    <citation type="submission" date="2017-05" db="EMBL/GenBank/DDBJ databases">
        <title>Comparative genomic and metabolic analysis of manganese-oxidizing mechanisms in Celeribater manganoxidans DY25T: its adaption to the environment of polymetallic nodule.</title>
        <authorList>
            <person name="Wang X."/>
        </authorList>
    </citation>
    <scope>NUCLEOTIDE SEQUENCE [LARGE SCALE GENOMIC DNA]</scope>
    <source>
        <strain evidence="2 3">DY25</strain>
    </source>
</reference>